<keyword evidence="2" id="KW-1185">Reference proteome</keyword>
<comment type="caution">
    <text evidence="1">The sequence shown here is derived from an EMBL/GenBank/DDBJ whole genome shotgun (WGS) entry which is preliminary data.</text>
</comment>
<sequence>MGRRAGFSDNAAMPDFPLAARGYHRHQVDAFIARIEGTLGRAQLFAPPVTAAEVGGVRFAIALRGYRGRAVDERLEEYVRELEAREDGERRRLSAAEADRLIGLVRNVRFVTTRLSEGYDEREVDAFLDRLIVEVRGRRPRSAGIRAARFATTRLRPGYAQSDVDGFLEHLASEIDRLA</sequence>
<gene>
    <name evidence="1" type="ORF">GCM10023195_57880</name>
</gene>
<evidence type="ECO:0000313" key="2">
    <source>
        <dbReference type="Proteomes" id="UP001500212"/>
    </source>
</evidence>
<name>A0ABP8TTQ1_9ACTN</name>
<reference evidence="2" key="1">
    <citation type="journal article" date="2019" name="Int. J. Syst. Evol. Microbiol.">
        <title>The Global Catalogue of Microorganisms (GCM) 10K type strain sequencing project: providing services to taxonomists for standard genome sequencing and annotation.</title>
        <authorList>
            <consortium name="The Broad Institute Genomics Platform"/>
            <consortium name="The Broad Institute Genome Sequencing Center for Infectious Disease"/>
            <person name="Wu L."/>
            <person name="Ma J."/>
        </authorList>
    </citation>
    <scope>NUCLEOTIDE SEQUENCE [LARGE SCALE GENOMIC DNA]</scope>
    <source>
        <strain evidence="2">JCM 17938</strain>
    </source>
</reference>
<evidence type="ECO:0000313" key="1">
    <source>
        <dbReference type="EMBL" id="GAA4613388.1"/>
    </source>
</evidence>
<dbReference type="NCBIfam" id="TIGR03544">
    <property type="entry name" value="DivI1A_domain"/>
    <property type="match status" value="2"/>
</dbReference>
<organism evidence="1 2">
    <name type="scientific">Actinoallomurus liliacearum</name>
    <dbReference type="NCBI Taxonomy" id="1080073"/>
    <lineage>
        <taxon>Bacteria</taxon>
        <taxon>Bacillati</taxon>
        <taxon>Actinomycetota</taxon>
        <taxon>Actinomycetes</taxon>
        <taxon>Streptosporangiales</taxon>
        <taxon>Thermomonosporaceae</taxon>
        <taxon>Actinoallomurus</taxon>
    </lineage>
</organism>
<dbReference type="InterPro" id="IPR019933">
    <property type="entry name" value="DivIVA_domain"/>
</dbReference>
<dbReference type="Gene3D" id="6.10.250.660">
    <property type="match status" value="2"/>
</dbReference>
<accession>A0ABP8TTQ1</accession>
<dbReference type="Proteomes" id="UP001500212">
    <property type="component" value="Unassembled WGS sequence"/>
</dbReference>
<dbReference type="EMBL" id="BAABHJ010000023">
    <property type="protein sequence ID" value="GAA4613388.1"/>
    <property type="molecule type" value="Genomic_DNA"/>
</dbReference>
<protein>
    <recommendedName>
        <fullName evidence="3">Antigen 84</fullName>
    </recommendedName>
</protein>
<proteinExistence type="predicted"/>
<evidence type="ECO:0008006" key="3">
    <source>
        <dbReference type="Google" id="ProtNLM"/>
    </source>
</evidence>